<feature type="compositionally biased region" description="Low complexity" evidence="1">
    <location>
        <begin position="306"/>
        <end position="316"/>
    </location>
</feature>
<proteinExistence type="predicted"/>
<dbReference type="EMBL" id="MSKM01000024">
    <property type="protein sequence ID" value="OLO53158.1"/>
    <property type="molecule type" value="Genomic_DNA"/>
</dbReference>
<comment type="caution">
    <text evidence="2">The sequence shown here is derived from an EMBL/GenBank/DDBJ whole genome shotgun (WGS) entry which is preliminary data.</text>
</comment>
<dbReference type="AlphaFoldDB" id="A0A1Q8VXZ9"/>
<name>A0A1Q8VXZ9_9ACTO</name>
<reference evidence="2 3" key="1">
    <citation type="submission" date="2016-12" db="EMBL/GenBank/DDBJ databases">
        <title>Genomic comparison of strains in the 'Actinomyces naeslundii' group.</title>
        <authorList>
            <person name="Mughal S.R."/>
            <person name="Do T."/>
            <person name="Gilbert S.C."/>
            <person name="Witherden E.A."/>
            <person name="Didelot X."/>
            <person name="Beighton D."/>
        </authorList>
    </citation>
    <scope>NUCLEOTIDE SEQUENCE [LARGE SCALE GENOMIC DNA]</scope>
    <source>
        <strain evidence="2 3">MMRCO6-1</strain>
    </source>
</reference>
<dbReference type="Proteomes" id="UP000185772">
    <property type="component" value="Unassembled WGS sequence"/>
</dbReference>
<dbReference type="InterPro" id="IPR006311">
    <property type="entry name" value="TAT_signal"/>
</dbReference>
<gene>
    <name evidence="2" type="ORF">BKH27_07045</name>
</gene>
<dbReference type="RefSeq" id="WP_070662761.1">
    <property type="nucleotide sequence ID" value="NZ_MSKN01000020.1"/>
</dbReference>
<evidence type="ECO:0000313" key="2">
    <source>
        <dbReference type="EMBL" id="OLO53158.1"/>
    </source>
</evidence>
<sequence>MSIRRREVLALGAASLAFTVGGCSPFAVARSKKKKKVRNYLYGLDGVTSVEIYLSPNLMSDDRWSVTVNLKDDPAQDSLLAIVRDARNEVVNLVDSDEVGLEVRWVQGTTSMSCTLPMNDPEKAVLAAMKVVSSEIESVGLTEASITLRYSELQTLPDDFILPKTSPIVGVGSLKTEQDVTVSSSYCVITHSNGVDLTSVPLRRVLDAIPPDKRSDGAFVRLDAADVVNHRPSLGVNGLGKYGDGVDVSSAAAVLATVLGNQTLERVELGTQINDDYDSKTVTFDMKAGAVVGQGDPPEKGAPILAAAQQAASSSS</sequence>
<protein>
    <submittedName>
        <fullName evidence="2">Uncharacterized protein</fullName>
    </submittedName>
</protein>
<evidence type="ECO:0000313" key="3">
    <source>
        <dbReference type="Proteomes" id="UP000185772"/>
    </source>
</evidence>
<dbReference type="PROSITE" id="PS51257">
    <property type="entry name" value="PROKAR_LIPOPROTEIN"/>
    <property type="match status" value="1"/>
</dbReference>
<accession>A0A1Q8VXZ9</accession>
<evidence type="ECO:0000256" key="1">
    <source>
        <dbReference type="SAM" id="MobiDB-lite"/>
    </source>
</evidence>
<organism evidence="2 3">
    <name type="scientific">Actinomyces oris</name>
    <dbReference type="NCBI Taxonomy" id="544580"/>
    <lineage>
        <taxon>Bacteria</taxon>
        <taxon>Bacillati</taxon>
        <taxon>Actinomycetota</taxon>
        <taxon>Actinomycetes</taxon>
        <taxon>Actinomycetales</taxon>
        <taxon>Actinomycetaceae</taxon>
        <taxon>Actinomyces</taxon>
    </lineage>
</organism>
<dbReference type="PROSITE" id="PS51318">
    <property type="entry name" value="TAT"/>
    <property type="match status" value="1"/>
</dbReference>
<feature type="region of interest" description="Disordered" evidence="1">
    <location>
        <begin position="292"/>
        <end position="316"/>
    </location>
</feature>